<gene>
    <name evidence="2" type="ORF">ACGTZG_00210</name>
</gene>
<proteinExistence type="predicted"/>
<dbReference type="Gene3D" id="2.10.109.10">
    <property type="entry name" value="Umud Fragment, subunit A"/>
    <property type="match status" value="1"/>
</dbReference>
<keyword evidence="3" id="KW-1185">Reference proteome</keyword>
<reference evidence="2 3" key="1">
    <citation type="submission" date="2024-10" db="EMBL/GenBank/DDBJ databases">
        <authorList>
            <person name="Sang B.-I."/>
            <person name="Prabhaharan D."/>
        </authorList>
    </citation>
    <scope>NUCLEOTIDE SEQUENCE [LARGE SCALE GENOMIC DNA]</scope>
    <source>
        <strain evidence="2 3">MH</strain>
    </source>
</reference>
<dbReference type="InterPro" id="IPR039418">
    <property type="entry name" value="LexA-like"/>
</dbReference>
<dbReference type="Proteomes" id="UP001605989">
    <property type="component" value="Unassembled WGS sequence"/>
</dbReference>
<evidence type="ECO:0000313" key="2">
    <source>
        <dbReference type="EMBL" id="MFG6271608.1"/>
    </source>
</evidence>
<name>A0ABW7DKQ6_9FIRM</name>
<evidence type="ECO:0000259" key="1">
    <source>
        <dbReference type="PROSITE" id="PS50943"/>
    </source>
</evidence>
<comment type="caution">
    <text evidence="2">The sequence shown here is derived from an EMBL/GenBank/DDBJ whole genome shotgun (WGS) entry which is preliminary data.</text>
</comment>
<dbReference type="EMBL" id="JBIEKR010000001">
    <property type="protein sequence ID" value="MFG6271608.1"/>
    <property type="molecule type" value="Genomic_DNA"/>
</dbReference>
<dbReference type="PROSITE" id="PS50943">
    <property type="entry name" value="HTH_CROC1"/>
    <property type="match status" value="1"/>
</dbReference>
<sequence>MTDFKRIFAKNLNAQLVKHNKTQSDLVNDLDLNKSTVSTWINGTKMPRMNKVEQLALYFGIEKSDLLEEKNISSSMEQSRAVRIPVLGRVVAGIPIDAIQEVLDYEEITPELAATGEFFALKVKGDSMLPKLEDGDIVIVKKQEDVETGDVAIVLVNGNDATIKQVKKVQGGIMLFGFNTDVYEPHFYSDQQIQLLPVSILGKVVESRRTW</sequence>
<dbReference type="SUPFAM" id="SSF47413">
    <property type="entry name" value="lambda repressor-like DNA-binding domains"/>
    <property type="match status" value="1"/>
</dbReference>
<dbReference type="Pfam" id="PF00717">
    <property type="entry name" value="Peptidase_S24"/>
    <property type="match status" value="1"/>
</dbReference>
<dbReference type="SMART" id="SM00530">
    <property type="entry name" value="HTH_XRE"/>
    <property type="match status" value="1"/>
</dbReference>
<accession>A0ABW7DKQ6</accession>
<evidence type="ECO:0000313" key="3">
    <source>
        <dbReference type="Proteomes" id="UP001605989"/>
    </source>
</evidence>
<dbReference type="PANTHER" id="PTHR33516">
    <property type="entry name" value="LEXA REPRESSOR"/>
    <property type="match status" value="1"/>
</dbReference>
<dbReference type="Gene3D" id="1.10.260.40">
    <property type="entry name" value="lambda repressor-like DNA-binding domains"/>
    <property type="match status" value="1"/>
</dbReference>
<dbReference type="Pfam" id="PF12844">
    <property type="entry name" value="HTH_19"/>
    <property type="match status" value="1"/>
</dbReference>
<organism evidence="2 3">
    <name type="scientific">Megasphaera hexanoica</name>
    <dbReference type="NCBI Taxonomy" id="1675036"/>
    <lineage>
        <taxon>Bacteria</taxon>
        <taxon>Bacillati</taxon>
        <taxon>Bacillota</taxon>
        <taxon>Negativicutes</taxon>
        <taxon>Veillonellales</taxon>
        <taxon>Veillonellaceae</taxon>
        <taxon>Megasphaera</taxon>
    </lineage>
</organism>
<protein>
    <submittedName>
        <fullName evidence="2">LexA family protein</fullName>
    </submittedName>
</protein>
<dbReference type="RefSeq" id="WP_257536506.1">
    <property type="nucleotide sequence ID" value="NZ_CP011940.1"/>
</dbReference>
<dbReference type="InterPro" id="IPR050077">
    <property type="entry name" value="LexA_repressor"/>
</dbReference>
<dbReference type="InterPro" id="IPR015927">
    <property type="entry name" value="Peptidase_S24_S26A/B/C"/>
</dbReference>
<dbReference type="SUPFAM" id="SSF51306">
    <property type="entry name" value="LexA/Signal peptidase"/>
    <property type="match status" value="1"/>
</dbReference>
<dbReference type="InterPro" id="IPR036286">
    <property type="entry name" value="LexA/Signal_pep-like_sf"/>
</dbReference>
<dbReference type="CDD" id="cd00093">
    <property type="entry name" value="HTH_XRE"/>
    <property type="match status" value="1"/>
</dbReference>
<dbReference type="InterPro" id="IPR001387">
    <property type="entry name" value="Cro/C1-type_HTH"/>
</dbReference>
<dbReference type="CDD" id="cd06529">
    <property type="entry name" value="S24_LexA-like"/>
    <property type="match status" value="1"/>
</dbReference>
<feature type="domain" description="HTH cro/C1-type" evidence="1">
    <location>
        <begin position="12"/>
        <end position="66"/>
    </location>
</feature>
<dbReference type="PANTHER" id="PTHR33516:SF2">
    <property type="entry name" value="LEXA REPRESSOR-RELATED"/>
    <property type="match status" value="1"/>
</dbReference>
<dbReference type="InterPro" id="IPR010982">
    <property type="entry name" value="Lambda_DNA-bd_dom_sf"/>
</dbReference>